<evidence type="ECO:0000313" key="2">
    <source>
        <dbReference type="WBParaSite" id="JU765_v2.g9447.t1"/>
    </source>
</evidence>
<name>A0AC34RSB4_9BILA</name>
<proteinExistence type="predicted"/>
<dbReference type="WBParaSite" id="JU765_v2.g9447.t1">
    <property type="protein sequence ID" value="JU765_v2.g9447.t1"/>
    <property type="gene ID" value="JU765_v2.g9447"/>
</dbReference>
<dbReference type="Proteomes" id="UP000887576">
    <property type="component" value="Unplaced"/>
</dbReference>
<reference evidence="2" key="1">
    <citation type="submission" date="2022-11" db="UniProtKB">
        <authorList>
            <consortium name="WormBaseParasite"/>
        </authorList>
    </citation>
    <scope>IDENTIFICATION</scope>
</reference>
<organism evidence="1 2">
    <name type="scientific">Panagrolaimus sp. JU765</name>
    <dbReference type="NCBI Taxonomy" id="591449"/>
    <lineage>
        <taxon>Eukaryota</taxon>
        <taxon>Metazoa</taxon>
        <taxon>Ecdysozoa</taxon>
        <taxon>Nematoda</taxon>
        <taxon>Chromadorea</taxon>
        <taxon>Rhabditida</taxon>
        <taxon>Tylenchina</taxon>
        <taxon>Panagrolaimomorpha</taxon>
        <taxon>Panagrolaimoidea</taxon>
        <taxon>Panagrolaimidae</taxon>
        <taxon>Panagrolaimus</taxon>
    </lineage>
</organism>
<protein>
    <submittedName>
        <fullName evidence="2">Single-stranded DNA-binding protein</fullName>
    </submittedName>
</protein>
<sequence>MFRNVANTLKPSISRIAGTRNVQFTAIQKANTEPDKKEVDRLFTSDTQPRRRRGLNLNRVELIGGVAENPVVRVSRNGSEYVTFGMFTNVEFRKQDGSFGEHTELHSIHVFGPQVNFVKNNVTKGSRVFLVGRLYYDGGDVRADGTRAPRTASITAETIAPLSRRALNQDDKKDSSF</sequence>
<accession>A0AC34RSB4</accession>
<evidence type="ECO:0000313" key="1">
    <source>
        <dbReference type="Proteomes" id="UP000887576"/>
    </source>
</evidence>